<feature type="compositionally biased region" description="Low complexity" evidence="1">
    <location>
        <begin position="7"/>
        <end position="19"/>
    </location>
</feature>
<evidence type="ECO:0000313" key="2">
    <source>
        <dbReference type="EMBL" id="JAV23763.1"/>
    </source>
</evidence>
<evidence type="ECO:0000256" key="1">
    <source>
        <dbReference type="SAM" id="MobiDB-lite"/>
    </source>
</evidence>
<reference evidence="2" key="1">
    <citation type="submission" date="2017-01" db="EMBL/GenBank/DDBJ databases">
        <title>A deep insight into the sialotranscriptome of adult male and female Cluex tarsalis mosquitoes.</title>
        <authorList>
            <person name="Ribeiro J.M."/>
            <person name="Moreira F."/>
            <person name="Bernard K.A."/>
            <person name="Calvo E."/>
        </authorList>
    </citation>
    <scope>NUCLEOTIDE SEQUENCE</scope>
    <source>
        <strain evidence="2">Kern County</strain>
        <tissue evidence="2">Salivary glands</tissue>
    </source>
</reference>
<dbReference type="AlphaFoldDB" id="A0A1Q3F8C3"/>
<name>A0A1Q3F8C3_CULTA</name>
<organism evidence="2">
    <name type="scientific">Culex tarsalis</name>
    <name type="common">Encephalitis mosquito</name>
    <dbReference type="NCBI Taxonomy" id="7177"/>
    <lineage>
        <taxon>Eukaryota</taxon>
        <taxon>Metazoa</taxon>
        <taxon>Ecdysozoa</taxon>
        <taxon>Arthropoda</taxon>
        <taxon>Hexapoda</taxon>
        <taxon>Insecta</taxon>
        <taxon>Pterygota</taxon>
        <taxon>Neoptera</taxon>
        <taxon>Endopterygota</taxon>
        <taxon>Diptera</taxon>
        <taxon>Nematocera</taxon>
        <taxon>Culicoidea</taxon>
        <taxon>Culicidae</taxon>
        <taxon>Culicinae</taxon>
        <taxon>Culicini</taxon>
        <taxon>Culex</taxon>
        <taxon>Culex</taxon>
    </lineage>
</organism>
<sequence length="730" mass="84020">MPLTRNSSRSSTGSSSEASTIIERSRNGSAVPATSLGKRTSRLRSGSSGSENDVLSKRFKFGLSIAEERRNLRKLKNITNTVLTAEVAATVENRKRKKQQDHPGEAGGKKSKDEEEQSAEAEAVVTENQQKLRESLGKHYFDAARRLNLDYEPGCLRNVKQCADRHANRMIQARRVNLGRQRDTKELLIEARPLQYLEHLEQALLRNQFIDTQLFTKTLELILTINPPSSELNADYEIRSVLEHAASVLDRTVEQFPPCWLDLRASYQGIIFGSLEEDCFSRYDRSEGLLKVVLFLLETCVESNPAAGRLHKTSSSNMTSMMATFHQWELENNQKYDFDLLSRNERFERLFVVLSILVKILELDLSMWILRHPHKTKENMQKDTRKPLAVSVLWNEHSTVGEVNQLVRRIVTLYVNVVALRFPEEDVRVVARLLSVIGTTINLSEIQYDGTVDYPCIKDNTRYFVRQISRQVESSPYYSMPLCLRAIEQMRSPLIRMIMVDDLLHRFNHQVDSTSALPCAASYMKHLVKGRWRNCTVEDDAAVRDPEATAERYPFLDRRRTRKAAHEIGRTQYVNLLLTGFRAYMEVFPVTHYFTSFKQKTPPSSSYATRSPSKSPKRLTNEQLRGHRFDFRALEKRIKVLEGQRKRSRTIVRPAAERPVPVDAAPLVLEEVNVTPALLLYYRDELKHLLLIQRWLRTKAAAAAEKQDEREMFAGWRRFLASIDETLSCE</sequence>
<protein>
    <submittedName>
        <fullName evidence="2">Uncharacterized protein</fullName>
    </submittedName>
</protein>
<feature type="region of interest" description="Disordered" evidence="1">
    <location>
        <begin position="598"/>
        <end position="620"/>
    </location>
</feature>
<feature type="compositionally biased region" description="Polar residues" evidence="1">
    <location>
        <begin position="598"/>
        <end position="614"/>
    </location>
</feature>
<dbReference type="EMBL" id="GFDL01011282">
    <property type="protein sequence ID" value="JAV23763.1"/>
    <property type="molecule type" value="Transcribed_RNA"/>
</dbReference>
<proteinExistence type="predicted"/>
<feature type="compositionally biased region" description="Basic and acidic residues" evidence="1">
    <location>
        <begin position="100"/>
        <end position="113"/>
    </location>
</feature>
<feature type="compositionally biased region" description="Low complexity" evidence="1">
    <location>
        <begin position="34"/>
        <end position="50"/>
    </location>
</feature>
<accession>A0A1Q3F8C3</accession>
<feature type="region of interest" description="Disordered" evidence="1">
    <location>
        <begin position="1"/>
        <end position="52"/>
    </location>
</feature>
<feature type="region of interest" description="Disordered" evidence="1">
    <location>
        <begin position="93"/>
        <end position="124"/>
    </location>
</feature>